<dbReference type="PANTHER" id="PTHR24305:SF166">
    <property type="entry name" value="CYTOCHROME P450 12A4, MITOCHONDRIAL-RELATED"/>
    <property type="match status" value="1"/>
</dbReference>
<dbReference type="GO" id="GO:0005506">
    <property type="term" value="F:iron ion binding"/>
    <property type="evidence" value="ECO:0007669"/>
    <property type="project" value="InterPro"/>
</dbReference>
<dbReference type="InterPro" id="IPR050121">
    <property type="entry name" value="Cytochrome_P450_monoxygenase"/>
</dbReference>
<evidence type="ECO:0000313" key="15">
    <source>
        <dbReference type="Proteomes" id="UP000559256"/>
    </source>
</evidence>
<gene>
    <name evidence="14" type="ORF">D9758_006131</name>
</gene>
<dbReference type="Gene3D" id="1.10.630.10">
    <property type="entry name" value="Cytochrome P450"/>
    <property type="match status" value="1"/>
</dbReference>
<evidence type="ECO:0000313" key="14">
    <source>
        <dbReference type="EMBL" id="KAF5361519.1"/>
    </source>
</evidence>
<dbReference type="InterPro" id="IPR002403">
    <property type="entry name" value="Cyt_P450_E_grp-IV"/>
</dbReference>
<evidence type="ECO:0000256" key="4">
    <source>
        <dbReference type="ARBA" id="ARBA00010617"/>
    </source>
</evidence>
<dbReference type="GO" id="GO:0016020">
    <property type="term" value="C:membrane"/>
    <property type="evidence" value="ECO:0007669"/>
    <property type="project" value="UniProtKB-SubCell"/>
</dbReference>
<dbReference type="AlphaFoldDB" id="A0A8H5GAR2"/>
<keyword evidence="10 13" id="KW-0408">Iron</keyword>
<dbReference type="CDD" id="cd11062">
    <property type="entry name" value="CYP58-like"/>
    <property type="match status" value="1"/>
</dbReference>
<dbReference type="OrthoDB" id="1470350at2759"/>
<dbReference type="SUPFAM" id="SSF48264">
    <property type="entry name" value="Cytochrome P450"/>
    <property type="match status" value="1"/>
</dbReference>
<evidence type="ECO:0000256" key="12">
    <source>
        <dbReference type="ARBA" id="ARBA00023136"/>
    </source>
</evidence>
<comment type="similarity">
    <text evidence="4">Belongs to the cytochrome P450 family.</text>
</comment>
<reference evidence="14 15" key="1">
    <citation type="journal article" date="2020" name="ISME J.">
        <title>Uncovering the hidden diversity of litter-decomposition mechanisms in mushroom-forming fungi.</title>
        <authorList>
            <person name="Floudas D."/>
            <person name="Bentzer J."/>
            <person name="Ahren D."/>
            <person name="Johansson T."/>
            <person name="Persson P."/>
            <person name="Tunlid A."/>
        </authorList>
    </citation>
    <scope>NUCLEOTIDE SEQUENCE [LARGE SCALE GENOMIC DNA]</scope>
    <source>
        <strain evidence="14 15">CBS 291.85</strain>
    </source>
</reference>
<dbReference type="GO" id="GO:0020037">
    <property type="term" value="F:heme binding"/>
    <property type="evidence" value="ECO:0007669"/>
    <property type="project" value="InterPro"/>
</dbReference>
<evidence type="ECO:0000256" key="10">
    <source>
        <dbReference type="ARBA" id="ARBA00023004"/>
    </source>
</evidence>
<keyword evidence="11" id="KW-0503">Monooxygenase</keyword>
<sequence>MAYYDVWKGGAWIEQLQELHRLYGTYLTTSPFYAMSNNPLTGSVVRVAPNQLHFSDPQAYADIYSSKSTKDPDLYGAMSVSDSLFTQTDPREVLAQEGTIQSTVDTLIRQLLKNHSPSQTPANLELAFRSTAFDIITAYCFAKSINAVSHPGFHHDVLVAMDGVLPAIPLLKHFRIVKDIILSIPHWLAPILIPSMKFIVDQISDVIDLVETVMRDPDSDTGFFSHRTIFHSFLDGYGVNGENSSTTKRRSHPVTKQWLVDEGLICRFTGSDGTVSSACVIGCQYVLADREVLGKLVKELDDAWPDASVPAKYELLEKLPYLTGVVKESLRLSHRPISLSPRIVGTGGATIAGHFVPEGISVSMADSFVHLNPGIFIEPERFKPERWLQSDSITLEKYLVAFGNLGPRSCIGINLAWCELYLIMGNIFRRLELAPTMDVSSPYRVRDCFIPLYDDDLLHVVVTERLL</sequence>
<proteinExistence type="inferred from homology"/>
<keyword evidence="15" id="KW-1185">Reference proteome</keyword>
<dbReference type="Proteomes" id="UP000559256">
    <property type="component" value="Unassembled WGS sequence"/>
</dbReference>
<accession>A0A8H5GAR2</accession>
<comment type="subcellular location">
    <subcellularLocation>
        <location evidence="2">Membrane</location>
    </subcellularLocation>
</comment>
<dbReference type="Pfam" id="PF00067">
    <property type="entry name" value="p450"/>
    <property type="match status" value="1"/>
</dbReference>
<evidence type="ECO:0000256" key="3">
    <source>
        <dbReference type="ARBA" id="ARBA00004721"/>
    </source>
</evidence>
<evidence type="ECO:0000256" key="2">
    <source>
        <dbReference type="ARBA" id="ARBA00004370"/>
    </source>
</evidence>
<evidence type="ECO:0000256" key="11">
    <source>
        <dbReference type="ARBA" id="ARBA00023033"/>
    </source>
</evidence>
<dbReference type="EMBL" id="JAACJM010000040">
    <property type="protein sequence ID" value="KAF5361519.1"/>
    <property type="molecule type" value="Genomic_DNA"/>
</dbReference>
<keyword evidence="7 13" id="KW-0479">Metal-binding</keyword>
<evidence type="ECO:0000256" key="8">
    <source>
        <dbReference type="ARBA" id="ARBA00022989"/>
    </source>
</evidence>
<keyword evidence="9" id="KW-0560">Oxidoreductase</keyword>
<comment type="cofactor">
    <cofactor evidence="1 13">
        <name>heme</name>
        <dbReference type="ChEBI" id="CHEBI:30413"/>
    </cofactor>
</comment>
<evidence type="ECO:0000256" key="7">
    <source>
        <dbReference type="ARBA" id="ARBA00022723"/>
    </source>
</evidence>
<evidence type="ECO:0000256" key="5">
    <source>
        <dbReference type="ARBA" id="ARBA00022617"/>
    </source>
</evidence>
<evidence type="ECO:0000256" key="6">
    <source>
        <dbReference type="ARBA" id="ARBA00022692"/>
    </source>
</evidence>
<keyword evidence="6" id="KW-0812">Transmembrane</keyword>
<dbReference type="InterPro" id="IPR001128">
    <property type="entry name" value="Cyt_P450"/>
</dbReference>
<organism evidence="14 15">
    <name type="scientific">Tetrapyrgos nigripes</name>
    <dbReference type="NCBI Taxonomy" id="182062"/>
    <lineage>
        <taxon>Eukaryota</taxon>
        <taxon>Fungi</taxon>
        <taxon>Dikarya</taxon>
        <taxon>Basidiomycota</taxon>
        <taxon>Agaricomycotina</taxon>
        <taxon>Agaricomycetes</taxon>
        <taxon>Agaricomycetidae</taxon>
        <taxon>Agaricales</taxon>
        <taxon>Marasmiineae</taxon>
        <taxon>Marasmiaceae</taxon>
        <taxon>Tetrapyrgos</taxon>
    </lineage>
</organism>
<evidence type="ECO:0008006" key="16">
    <source>
        <dbReference type="Google" id="ProtNLM"/>
    </source>
</evidence>
<evidence type="ECO:0000256" key="9">
    <source>
        <dbReference type="ARBA" id="ARBA00023002"/>
    </source>
</evidence>
<name>A0A8H5GAR2_9AGAR</name>
<keyword evidence="5 13" id="KW-0349">Heme</keyword>
<comment type="caution">
    <text evidence="14">The sequence shown here is derived from an EMBL/GenBank/DDBJ whole genome shotgun (WGS) entry which is preliminary data.</text>
</comment>
<feature type="binding site" description="axial binding residue" evidence="13">
    <location>
        <position position="410"/>
    </location>
    <ligand>
        <name>heme</name>
        <dbReference type="ChEBI" id="CHEBI:30413"/>
    </ligand>
    <ligandPart>
        <name>Fe</name>
        <dbReference type="ChEBI" id="CHEBI:18248"/>
    </ligandPart>
</feature>
<keyword evidence="8" id="KW-1133">Transmembrane helix</keyword>
<comment type="pathway">
    <text evidence="3">Secondary metabolite biosynthesis; terpenoid biosynthesis.</text>
</comment>
<evidence type="ECO:0000256" key="1">
    <source>
        <dbReference type="ARBA" id="ARBA00001971"/>
    </source>
</evidence>
<protein>
    <recommendedName>
        <fullName evidence="16">Cytochrome P450</fullName>
    </recommendedName>
</protein>
<keyword evidence="12" id="KW-0472">Membrane</keyword>
<dbReference type="InterPro" id="IPR036396">
    <property type="entry name" value="Cyt_P450_sf"/>
</dbReference>
<dbReference type="PRINTS" id="PR00465">
    <property type="entry name" value="EP450IV"/>
</dbReference>
<dbReference type="GO" id="GO:0004497">
    <property type="term" value="F:monooxygenase activity"/>
    <property type="evidence" value="ECO:0007669"/>
    <property type="project" value="UniProtKB-KW"/>
</dbReference>
<evidence type="ECO:0000256" key="13">
    <source>
        <dbReference type="PIRSR" id="PIRSR602403-1"/>
    </source>
</evidence>
<dbReference type="GO" id="GO:0016705">
    <property type="term" value="F:oxidoreductase activity, acting on paired donors, with incorporation or reduction of molecular oxygen"/>
    <property type="evidence" value="ECO:0007669"/>
    <property type="project" value="InterPro"/>
</dbReference>
<dbReference type="PANTHER" id="PTHR24305">
    <property type="entry name" value="CYTOCHROME P450"/>
    <property type="match status" value="1"/>
</dbReference>